<evidence type="ECO:0000256" key="3">
    <source>
        <dbReference type="ARBA" id="ARBA00022450"/>
    </source>
</evidence>
<protein>
    <submittedName>
        <fullName evidence="6">Non-ribosomal peptide synthetase</fullName>
    </submittedName>
</protein>
<dbReference type="GO" id="GO:0005737">
    <property type="term" value="C:cytoplasm"/>
    <property type="evidence" value="ECO:0007669"/>
    <property type="project" value="TreeGrafter"/>
</dbReference>
<dbReference type="FunFam" id="3.30.300.30:FF:000010">
    <property type="entry name" value="Enterobactin synthetase component F"/>
    <property type="match status" value="1"/>
</dbReference>
<feature type="domain" description="Carrier" evidence="5">
    <location>
        <begin position="111"/>
        <end position="185"/>
    </location>
</feature>
<dbReference type="GO" id="GO:0031177">
    <property type="term" value="F:phosphopantetheine binding"/>
    <property type="evidence" value="ECO:0007669"/>
    <property type="project" value="InterPro"/>
</dbReference>
<dbReference type="FunFam" id="3.30.559.10:FF:000064">
    <property type="entry name" value="Non-ribosomal peptide synthetase OfaC"/>
    <property type="match status" value="1"/>
</dbReference>
<dbReference type="PROSITE" id="PS50075">
    <property type="entry name" value="CARRIER"/>
    <property type="match status" value="1"/>
</dbReference>
<dbReference type="EMBL" id="MTSA01000048">
    <property type="protein sequence ID" value="OUM04554.1"/>
    <property type="molecule type" value="Genomic_DNA"/>
</dbReference>
<dbReference type="Pfam" id="PF00668">
    <property type="entry name" value="Condensation"/>
    <property type="match status" value="1"/>
</dbReference>
<keyword evidence="3" id="KW-0596">Phosphopantetheine</keyword>
<dbReference type="Gene3D" id="3.30.300.30">
    <property type="match status" value="1"/>
</dbReference>
<evidence type="ECO:0000256" key="1">
    <source>
        <dbReference type="ARBA" id="ARBA00001957"/>
    </source>
</evidence>
<dbReference type="SMART" id="SM00823">
    <property type="entry name" value="PKS_PP"/>
    <property type="match status" value="1"/>
</dbReference>
<dbReference type="InterPro" id="IPR020806">
    <property type="entry name" value="PKS_PP-bd"/>
</dbReference>
<dbReference type="PROSITE" id="PS00012">
    <property type="entry name" value="PHOSPHOPANTETHEINE"/>
    <property type="match status" value="1"/>
</dbReference>
<dbReference type="InterPro" id="IPR036736">
    <property type="entry name" value="ACP-like_sf"/>
</dbReference>
<dbReference type="Pfam" id="PF00550">
    <property type="entry name" value="PP-binding"/>
    <property type="match status" value="1"/>
</dbReference>
<evidence type="ECO:0000313" key="6">
    <source>
        <dbReference type="EMBL" id="OUM04554.1"/>
    </source>
</evidence>
<proteinExistence type="inferred from homology"/>
<evidence type="ECO:0000259" key="5">
    <source>
        <dbReference type="PROSITE" id="PS50075"/>
    </source>
</evidence>
<gene>
    <name evidence="6" type="ORF">BW686_25985</name>
</gene>
<dbReference type="Gene3D" id="3.30.559.10">
    <property type="entry name" value="Chloramphenicol acetyltransferase-like domain"/>
    <property type="match status" value="1"/>
</dbReference>
<comment type="caution">
    <text evidence="6">The sequence shown here is derived from an EMBL/GenBank/DDBJ whole genome shotgun (WGS) entry which is preliminary data.</text>
</comment>
<comment type="cofactor">
    <cofactor evidence="1">
        <name>pantetheine 4'-phosphate</name>
        <dbReference type="ChEBI" id="CHEBI:47942"/>
    </cofactor>
</comment>
<dbReference type="InterPro" id="IPR009081">
    <property type="entry name" value="PP-bd_ACP"/>
</dbReference>
<reference evidence="6 7" key="1">
    <citation type="submission" date="2017-01" db="EMBL/GenBank/DDBJ databases">
        <authorList>
            <person name="Mah S.A."/>
            <person name="Swanson W.J."/>
            <person name="Moy G.W."/>
            <person name="Vacquier V.D."/>
        </authorList>
    </citation>
    <scope>NUCLEOTIDE SEQUENCE [LARGE SCALE GENOMIC DNA]</scope>
    <source>
        <strain evidence="6">PDD-32b-74</strain>
    </source>
</reference>
<dbReference type="CDD" id="cd19544">
    <property type="entry name" value="E-C_NRPS"/>
    <property type="match status" value="1"/>
</dbReference>
<name>A0A244EKK0_PSESX</name>
<dbReference type="RefSeq" id="WP_256963982.1">
    <property type="nucleotide sequence ID" value="NZ_MTSA01000048.1"/>
</dbReference>
<dbReference type="PANTHER" id="PTHR45527">
    <property type="entry name" value="NONRIBOSOMAL PEPTIDE SYNTHETASE"/>
    <property type="match status" value="1"/>
</dbReference>
<organism evidence="6 7">
    <name type="scientific">Pseudomonas syringae</name>
    <dbReference type="NCBI Taxonomy" id="317"/>
    <lineage>
        <taxon>Bacteria</taxon>
        <taxon>Pseudomonadati</taxon>
        <taxon>Pseudomonadota</taxon>
        <taxon>Gammaproteobacteria</taxon>
        <taxon>Pseudomonadales</taxon>
        <taxon>Pseudomonadaceae</taxon>
        <taxon>Pseudomonas</taxon>
    </lineage>
</organism>
<keyword evidence="4" id="KW-0597">Phosphoprotein</keyword>
<dbReference type="FunFam" id="1.10.1200.10:FF:000005">
    <property type="entry name" value="Nonribosomal peptide synthetase 1"/>
    <property type="match status" value="1"/>
</dbReference>
<dbReference type="Pfam" id="PF13193">
    <property type="entry name" value="AMP-binding_C"/>
    <property type="match status" value="1"/>
</dbReference>
<evidence type="ECO:0000256" key="4">
    <source>
        <dbReference type="ARBA" id="ARBA00022553"/>
    </source>
</evidence>
<dbReference type="InterPro" id="IPR006162">
    <property type="entry name" value="Ppantetheine_attach_site"/>
</dbReference>
<dbReference type="Gene3D" id="3.30.559.30">
    <property type="entry name" value="Nonribosomal peptide synthetase, condensation domain"/>
    <property type="match status" value="1"/>
</dbReference>
<dbReference type="SUPFAM" id="SSF52777">
    <property type="entry name" value="CoA-dependent acyltransferases"/>
    <property type="match status" value="2"/>
</dbReference>
<dbReference type="SUPFAM" id="SSF56801">
    <property type="entry name" value="Acetyl-CoA synthetase-like"/>
    <property type="match status" value="2"/>
</dbReference>
<accession>A0A244EKK0</accession>
<dbReference type="InterPro" id="IPR001242">
    <property type="entry name" value="Condensation_dom"/>
</dbReference>
<dbReference type="InterPro" id="IPR023213">
    <property type="entry name" value="CAT-like_dom_sf"/>
</dbReference>
<dbReference type="GO" id="GO:0003824">
    <property type="term" value="F:catalytic activity"/>
    <property type="evidence" value="ECO:0007669"/>
    <property type="project" value="InterPro"/>
</dbReference>
<dbReference type="SUPFAM" id="SSF47336">
    <property type="entry name" value="ACP-like"/>
    <property type="match status" value="1"/>
</dbReference>
<dbReference type="PANTHER" id="PTHR45527:SF1">
    <property type="entry name" value="FATTY ACID SYNTHASE"/>
    <property type="match status" value="1"/>
</dbReference>
<evidence type="ECO:0000313" key="7">
    <source>
        <dbReference type="Proteomes" id="UP000195128"/>
    </source>
</evidence>
<evidence type="ECO:0000256" key="2">
    <source>
        <dbReference type="ARBA" id="ARBA00006432"/>
    </source>
</evidence>
<feature type="non-terminal residue" evidence="6">
    <location>
        <position position="1"/>
    </location>
</feature>
<comment type="similarity">
    <text evidence="2">Belongs to the ATP-dependent AMP-binding enzyme family.</text>
</comment>
<sequence>NDDQVKIRGFRIELGEIETKLARHADVKEAVVMAREDVPGDKRLVAYFTSINAQPDIETLRTHLQSQLPDYMIPAAYVHLDQLPLTPNGKLDRKALPAPDLQALISRGYEAPQGEVEVALAQIWQDVLQVERVGRHDHFFELGGHSLLAVKLIERMRQQELSADVRVLFSQPTLKALASAIGSGTEIHVPDNLIEPDCTHITPAMLPLLDISEEQLGQVVASIPGGAANIQDIYPLAPLQEGILYHHLAAEQGDPYVLQAVFGFDSKNRLNAFASALQNVIDRHDILRTSLCWEGLDEAVQVVWRHAQLGLEQIDMGNSTADVIVGLQERFDARQHRMDLRQAPLMRIAYAEDPLNQRWVALLLFHHLVLDHTALEVVQQEMQACLLGQPESLGAPVPYRNYVAQARLGVSQKAHEVFLREMLGDVDEPTLPFSLHEVQGEGRGIEEQRLQLDAALSQRLRNQARVLGVSAASLHHLAWAQVVGAASGRDDVVFGTVLMGRMSGGEGADRALGMFINTLPLRLQLGACEARVGVRETHARLSALLAHEHAPLALAQRCSGVPASTPLFSALLNYRYSAAPGEHSLSPAWQGIEALTGEERTNYPLTLSVDDQGDGFELTVLVEEGIGAARVAAYMRTALAQLVETLEQRPQALLSSLSILPEAERTQLLSGFNATQAPYPLEQTVHGLFEAQVERTPEALALIHGTERL</sequence>
<dbReference type="InterPro" id="IPR045851">
    <property type="entry name" value="AMP-bd_C_sf"/>
</dbReference>
<dbReference type="InterPro" id="IPR025110">
    <property type="entry name" value="AMP-bd_C"/>
</dbReference>
<dbReference type="GO" id="GO:0043041">
    <property type="term" value="P:amino acid activation for nonribosomal peptide biosynthetic process"/>
    <property type="evidence" value="ECO:0007669"/>
    <property type="project" value="TreeGrafter"/>
</dbReference>
<dbReference type="Gene3D" id="1.10.1200.10">
    <property type="entry name" value="ACP-like"/>
    <property type="match status" value="1"/>
</dbReference>
<dbReference type="AlphaFoldDB" id="A0A244EKK0"/>
<dbReference type="Proteomes" id="UP000195128">
    <property type="component" value="Unassembled WGS sequence"/>
</dbReference>
<feature type="non-terminal residue" evidence="6">
    <location>
        <position position="709"/>
    </location>
</feature>
<dbReference type="GO" id="GO:0044550">
    <property type="term" value="P:secondary metabolite biosynthetic process"/>
    <property type="evidence" value="ECO:0007669"/>
    <property type="project" value="TreeGrafter"/>
</dbReference>